<organism evidence="1 2">
    <name type="scientific">Acaromyces ingoldii</name>
    <dbReference type="NCBI Taxonomy" id="215250"/>
    <lineage>
        <taxon>Eukaryota</taxon>
        <taxon>Fungi</taxon>
        <taxon>Dikarya</taxon>
        <taxon>Basidiomycota</taxon>
        <taxon>Ustilaginomycotina</taxon>
        <taxon>Exobasidiomycetes</taxon>
        <taxon>Exobasidiales</taxon>
        <taxon>Cryptobasidiaceae</taxon>
        <taxon>Acaromyces</taxon>
    </lineage>
</organism>
<protein>
    <recommendedName>
        <fullName evidence="3">WD40 repeat-like protein</fullName>
    </recommendedName>
</protein>
<dbReference type="InterPro" id="IPR052778">
    <property type="entry name" value="Centrosome-WD_assoc"/>
</dbReference>
<dbReference type="AlphaFoldDB" id="A0A316YIM4"/>
<accession>A0A316YIM4</accession>
<dbReference type="RefSeq" id="XP_025376475.1">
    <property type="nucleotide sequence ID" value="XM_025524126.1"/>
</dbReference>
<dbReference type="GO" id="GO:1990811">
    <property type="term" value="C:MWP complex"/>
    <property type="evidence" value="ECO:0007669"/>
    <property type="project" value="TreeGrafter"/>
</dbReference>
<dbReference type="InterPro" id="IPR015943">
    <property type="entry name" value="WD40/YVTN_repeat-like_dom_sf"/>
</dbReference>
<dbReference type="Pfam" id="PF00400">
    <property type="entry name" value="WD40"/>
    <property type="match status" value="1"/>
</dbReference>
<dbReference type="SUPFAM" id="SSF50969">
    <property type="entry name" value="YVTN repeat-like/Quinoprotein amine dehydrogenase"/>
    <property type="match status" value="1"/>
</dbReference>
<dbReference type="EMBL" id="KZ819637">
    <property type="protein sequence ID" value="PWN89277.1"/>
    <property type="molecule type" value="Genomic_DNA"/>
</dbReference>
<dbReference type="PANTHER" id="PTHR16220:SF0">
    <property type="entry name" value="WD REPEAT-CONTAINING PROTEIN WRAP73"/>
    <property type="match status" value="1"/>
</dbReference>
<proteinExistence type="predicted"/>
<dbReference type="InterPro" id="IPR001680">
    <property type="entry name" value="WD40_rpt"/>
</dbReference>
<name>A0A316YIM4_9BASI</name>
<reference evidence="1 2" key="1">
    <citation type="journal article" date="2018" name="Mol. Biol. Evol.">
        <title>Broad Genomic Sampling Reveals a Smut Pathogenic Ancestry of the Fungal Clade Ustilaginomycotina.</title>
        <authorList>
            <person name="Kijpornyongpan T."/>
            <person name="Mondo S.J."/>
            <person name="Barry K."/>
            <person name="Sandor L."/>
            <person name="Lee J."/>
            <person name="Lipzen A."/>
            <person name="Pangilinan J."/>
            <person name="LaButti K."/>
            <person name="Hainaut M."/>
            <person name="Henrissat B."/>
            <person name="Grigoriev I.V."/>
            <person name="Spatafora J.W."/>
            <person name="Aime M.C."/>
        </authorList>
    </citation>
    <scope>NUCLEOTIDE SEQUENCE [LARGE SCALE GENOMIC DNA]</scope>
    <source>
        <strain evidence="1 2">MCA 4198</strain>
    </source>
</reference>
<dbReference type="GO" id="GO:1990810">
    <property type="term" value="P:microtubule anchoring at mitotic spindle pole body"/>
    <property type="evidence" value="ECO:0007669"/>
    <property type="project" value="TreeGrafter"/>
</dbReference>
<dbReference type="Proteomes" id="UP000245768">
    <property type="component" value="Unassembled WGS sequence"/>
</dbReference>
<dbReference type="InterPro" id="IPR011044">
    <property type="entry name" value="Quino_amine_DH_bsu"/>
</dbReference>
<evidence type="ECO:0000313" key="1">
    <source>
        <dbReference type="EMBL" id="PWN89277.1"/>
    </source>
</evidence>
<dbReference type="OrthoDB" id="308690at2759"/>
<evidence type="ECO:0000313" key="2">
    <source>
        <dbReference type="Proteomes" id="UP000245768"/>
    </source>
</evidence>
<dbReference type="Gene3D" id="2.130.10.10">
    <property type="entry name" value="YVTN repeat-like/Quinoprotein amine dehydrogenase"/>
    <property type="match status" value="1"/>
</dbReference>
<dbReference type="InParanoid" id="A0A316YIM4"/>
<gene>
    <name evidence="1" type="ORF">FA10DRAFT_287160</name>
</gene>
<dbReference type="GeneID" id="37046042"/>
<keyword evidence="2" id="KW-1185">Reference proteome</keyword>
<evidence type="ECO:0008006" key="3">
    <source>
        <dbReference type="Google" id="ProtNLM"/>
    </source>
</evidence>
<dbReference type="GO" id="GO:0005815">
    <property type="term" value="C:microtubule organizing center"/>
    <property type="evidence" value="ECO:0007669"/>
    <property type="project" value="TreeGrafter"/>
</dbReference>
<dbReference type="PANTHER" id="PTHR16220">
    <property type="entry name" value="WD REPEAT PROTEIN 8-RELATED"/>
    <property type="match status" value="1"/>
</dbReference>
<sequence length="526" mass="57298">MDFTEAYHLSTAPTSACTYGYSPGSTFLLTAYSNALRSTSMVQVRYSETLQVVRTWSLPFVAVAASWSRDGAYILASAKQHFVVLALDPKKCPQSEDDSGIVASIRVGYEGLASAVWCGQGMVASFSLDEVSVSLYNLNDGSVTIIEHPKRQRAASTSPVSDHVAILTRQESKDTVVMLRPNAKDTTNRDTSQSSWHFFTAMSDAAGLLWSPNGRLIAVWDHPLEFRLQIFTPLGHPRATFAVHTGVDVPFSPISNEPSTCWAAGQKSDEAAAVTGGGLGIRCVRWRPDSSLLAVGDYDEKIRFLETDEWNEVATLDLSKRVIEAHANLPSRPHVWREQHAWRGDTGGRGIVTLSLAHLPISPAALRPDTIKGNPRAGICWMEWSPDGTLLAVRNDVVPAAVYIYALAPLSASSPDKTPRAYLHSAVILSQTVRKAVWRLSQRSSLSELVIVCGTEALYLWRLLSEGEICEGIPIPIASFRAADVVISPDGTKLMLVSENETYCCAIDSDGGTLIDRGDDSKSRSM</sequence>
<dbReference type="STRING" id="215250.A0A316YIM4"/>